<dbReference type="InterPro" id="IPR011991">
    <property type="entry name" value="ArsR-like_HTH"/>
</dbReference>
<dbReference type="PANTHER" id="PTHR33154">
    <property type="entry name" value="TRANSCRIPTIONAL REGULATOR, ARSR FAMILY"/>
    <property type="match status" value="1"/>
</dbReference>
<dbReference type="InterPro" id="IPR051081">
    <property type="entry name" value="HTH_MetalResp_TranReg"/>
</dbReference>
<evidence type="ECO:0000256" key="1">
    <source>
        <dbReference type="ARBA" id="ARBA00023015"/>
    </source>
</evidence>
<keyword evidence="1" id="KW-0805">Transcription regulation</keyword>
<dbReference type="PROSITE" id="PS50987">
    <property type="entry name" value="HTH_ARSR_2"/>
    <property type="match status" value="1"/>
</dbReference>
<dbReference type="STRING" id="1423792.FD09_GL001566"/>
<comment type="caution">
    <text evidence="5">The sequence shown here is derived from an EMBL/GenBank/DDBJ whole genome shotgun (WGS) entry which is preliminary data.</text>
</comment>
<dbReference type="Gene3D" id="1.10.10.10">
    <property type="entry name" value="Winged helix-like DNA-binding domain superfamily/Winged helix DNA-binding domain"/>
    <property type="match status" value="1"/>
</dbReference>
<gene>
    <name evidence="5" type="ORF">FD09_GL001566</name>
</gene>
<dbReference type="InterPro" id="IPR036388">
    <property type="entry name" value="WH-like_DNA-bd_sf"/>
</dbReference>
<feature type="domain" description="HTH arsR-type" evidence="4">
    <location>
        <begin position="224"/>
        <end position="319"/>
    </location>
</feature>
<dbReference type="Proteomes" id="UP000051330">
    <property type="component" value="Unassembled WGS sequence"/>
</dbReference>
<dbReference type="NCBIfam" id="NF033788">
    <property type="entry name" value="HTH_metalloreg"/>
    <property type="match status" value="1"/>
</dbReference>
<dbReference type="EMBL" id="AZEC01000021">
    <property type="protein sequence ID" value="KRL08654.1"/>
    <property type="molecule type" value="Genomic_DNA"/>
</dbReference>
<dbReference type="SUPFAM" id="SSF46785">
    <property type="entry name" value="Winged helix' DNA-binding domain"/>
    <property type="match status" value="1"/>
</dbReference>
<evidence type="ECO:0000313" key="6">
    <source>
        <dbReference type="Proteomes" id="UP000051330"/>
    </source>
</evidence>
<dbReference type="CDD" id="cd00090">
    <property type="entry name" value="HTH_ARSR"/>
    <property type="match status" value="1"/>
</dbReference>
<dbReference type="SMART" id="SM00418">
    <property type="entry name" value="HTH_ARSR"/>
    <property type="match status" value="1"/>
</dbReference>
<sequence length="321" mass="35573">MTSAQFVYSHDLEIAMVAQMALSSRFTLPAAIAAKLSDITLTGPSQEIVTALDQYQLVPILEVIGASDLAHFHVATFAEKAGTLPPNELINLFFGGQITQPAKTWPPLAKQLATLGYTVSALVGQYLFDHQQTFLADLQTFLNAVASHLTAADFKAADAAAQELQTQLAPRLAKEAPLPLAEDLMGKQFRHRGPYQRFFFVPTFFGPTIRIFGRQQTLFIHVPQAQLTPAEIAAMWKALADDTRYAIVRLMDTNGPLRAVDLIDHIGFSASTISHHLDILRQAGLIHVEPVGRAKYYSLNRNRFRQLELILQRLSESKEPQ</sequence>
<dbReference type="PATRIC" id="fig|1423792.3.peg.1584"/>
<reference evidence="5 6" key="1">
    <citation type="journal article" date="2015" name="Genome Announc.">
        <title>Expanding the biotechnology potential of lactobacilli through comparative genomics of 213 strains and associated genera.</title>
        <authorList>
            <person name="Sun Z."/>
            <person name="Harris H.M."/>
            <person name="McCann A."/>
            <person name="Guo C."/>
            <person name="Argimon S."/>
            <person name="Zhang W."/>
            <person name="Yang X."/>
            <person name="Jeffery I.B."/>
            <person name="Cooney J.C."/>
            <person name="Kagawa T.F."/>
            <person name="Liu W."/>
            <person name="Song Y."/>
            <person name="Salvetti E."/>
            <person name="Wrobel A."/>
            <person name="Rasinkangas P."/>
            <person name="Parkhill J."/>
            <person name="Rea M.C."/>
            <person name="O'Sullivan O."/>
            <person name="Ritari J."/>
            <person name="Douillard F.P."/>
            <person name="Paul Ross R."/>
            <person name="Yang R."/>
            <person name="Briner A.E."/>
            <person name="Felis G.E."/>
            <person name="de Vos W.M."/>
            <person name="Barrangou R."/>
            <person name="Klaenhammer T.R."/>
            <person name="Caufield P.W."/>
            <person name="Cui Y."/>
            <person name="Zhang H."/>
            <person name="O'Toole P.W."/>
        </authorList>
    </citation>
    <scope>NUCLEOTIDE SEQUENCE [LARGE SCALE GENOMIC DNA]</scope>
    <source>
        <strain evidence="5 6">DSM 12744</strain>
    </source>
</reference>
<dbReference type="PRINTS" id="PR00778">
    <property type="entry name" value="HTHARSR"/>
</dbReference>
<proteinExistence type="predicted"/>
<dbReference type="InterPro" id="IPR036390">
    <property type="entry name" value="WH_DNA-bd_sf"/>
</dbReference>
<dbReference type="OrthoDB" id="9794330at2"/>
<dbReference type="RefSeq" id="WP_057822384.1">
    <property type="nucleotide sequence ID" value="NZ_AZEC01000021.1"/>
</dbReference>
<keyword evidence="3" id="KW-0804">Transcription</keyword>
<dbReference type="Pfam" id="PF01022">
    <property type="entry name" value="HTH_5"/>
    <property type="match status" value="1"/>
</dbReference>
<keyword evidence="2" id="KW-0238">DNA-binding</keyword>
<accession>A0A0R1ML84</accession>
<dbReference type="GO" id="GO:0003677">
    <property type="term" value="F:DNA binding"/>
    <property type="evidence" value="ECO:0007669"/>
    <property type="project" value="UniProtKB-KW"/>
</dbReference>
<dbReference type="InterPro" id="IPR001845">
    <property type="entry name" value="HTH_ArsR_DNA-bd_dom"/>
</dbReference>
<dbReference type="AlphaFoldDB" id="A0A0R1ML84"/>
<protein>
    <recommendedName>
        <fullName evidence="4">HTH arsR-type domain-containing protein</fullName>
    </recommendedName>
</protein>
<evidence type="ECO:0000256" key="3">
    <source>
        <dbReference type="ARBA" id="ARBA00023163"/>
    </source>
</evidence>
<evidence type="ECO:0000259" key="4">
    <source>
        <dbReference type="PROSITE" id="PS50987"/>
    </source>
</evidence>
<dbReference type="PANTHER" id="PTHR33154:SF33">
    <property type="entry name" value="TRANSCRIPTIONAL REPRESSOR SDPR"/>
    <property type="match status" value="1"/>
</dbReference>
<dbReference type="GO" id="GO:0003700">
    <property type="term" value="F:DNA-binding transcription factor activity"/>
    <property type="evidence" value="ECO:0007669"/>
    <property type="project" value="InterPro"/>
</dbReference>
<keyword evidence="6" id="KW-1185">Reference proteome</keyword>
<organism evidence="5 6">
    <name type="scientific">Schleiferilactobacillus perolens DSM 12744</name>
    <dbReference type="NCBI Taxonomy" id="1423792"/>
    <lineage>
        <taxon>Bacteria</taxon>
        <taxon>Bacillati</taxon>
        <taxon>Bacillota</taxon>
        <taxon>Bacilli</taxon>
        <taxon>Lactobacillales</taxon>
        <taxon>Lactobacillaceae</taxon>
        <taxon>Schleiferilactobacillus</taxon>
    </lineage>
</organism>
<evidence type="ECO:0000313" key="5">
    <source>
        <dbReference type="EMBL" id="KRL08654.1"/>
    </source>
</evidence>
<evidence type="ECO:0000256" key="2">
    <source>
        <dbReference type="ARBA" id="ARBA00023125"/>
    </source>
</evidence>
<name>A0A0R1ML84_9LACO</name>